<protein>
    <recommendedName>
        <fullName evidence="2">PB1 domain-containing protein</fullName>
    </recommendedName>
</protein>
<dbReference type="CDD" id="cd06410">
    <property type="entry name" value="PB1_UP2"/>
    <property type="match status" value="1"/>
</dbReference>
<evidence type="ECO:0000313" key="4">
    <source>
        <dbReference type="Proteomes" id="UP000823388"/>
    </source>
</evidence>
<dbReference type="Proteomes" id="UP000823388">
    <property type="component" value="Chromosome 3N"/>
</dbReference>
<name>A0A8T0UAQ5_PANVG</name>
<dbReference type="EMBL" id="CM029042">
    <property type="protein sequence ID" value="KAG2619128.1"/>
    <property type="molecule type" value="Genomic_DNA"/>
</dbReference>
<dbReference type="Gene3D" id="3.10.20.90">
    <property type="entry name" value="Phosphatidylinositol 3-kinase Catalytic Subunit, Chain A, domain 1"/>
    <property type="match status" value="1"/>
</dbReference>
<dbReference type="AlphaFoldDB" id="A0A8T0UAQ5"/>
<reference evidence="3" key="1">
    <citation type="submission" date="2020-05" db="EMBL/GenBank/DDBJ databases">
        <title>WGS assembly of Panicum virgatum.</title>
        <authorList>
            <person name="Lovell J.T."/>
            <person name="Jenkins J."/>
            <person name="Shu S."/>
            <person name="Juenger T.E."/>
            <person name="Schmutz J."/>
        </authorList>
    </citation>
    <scope>NUCLEOTIDE SEQUENCE</scope>
    <source>
        <strain evidence="3">AP13</strain>
    </source>
</reference>
<dbReference type="OrthoDB" id="1882326at2759"/>
<dbReference type="InterPro" id="IPR000270">
    <property type="entry name" value="PB1_dom"/>
</dbReference>
<dbReference type="SUPFAM" id="SSF54277">
    <property type="entry name" value="CAD &amp; PB1 domains"/>
    <property type="match status" value="1"/>
</dbReference>
<feature type="region of interest" description="Disordered" evidence="1">
    <location>
        <begin position="57"/>
        <end position="81"/>
    </location>
</feature>
<evidence type="ECO:0000256" key="1">
    <source>
        <dbReference type="SAM" id="MobiDB-lite"/>
    </source>
</evidence>
<dbReference type="SMART" id="SM00666">
    <property type="entry name" value="PB1"/>
    <property type="match status" value="1"/>
</dbReference>
<dbReference type="Pfam" id="PF00564">
    <property type="entry name" value="PB1"/>
    <property type="match status" value="1"/>
</dbReference>
<organism evidence="3 4">
    <name type="scientific">Panicum virgatum</name>
    <name type="common">Blackwell switchgrass</name>
    <dbReference type="NCBI Taxonomy" id="38727"/>
    <lineage>
        <taxon>Eukaryota</taxon>
        <taxon>Viridiplantae</taxon>
        <taxon>Streptophyta</taxon>
        <taxon>Embryophyta</taxon>
        <taxon>Tracheophyta</taxon>
        <taxon>Spermatophyta</taxon>
        <taxon>Magnoliopsida</taxon>
        <taxon>Liliopsida</taxon>
        <taxon>Poales</taxon>
        <taxon>Poaceae</taxon>
        <taxon>PACMAD clade</taxon>
        <taxon>Panicoideae</taxon>
        <taxon>Panicodae</taxon>
        <taxon>Paniceae</taxon>
        <taxon>Panicinae</taxon>
        <taxon>Panicum</taxon>
        <taxon>Panicum sect. Hiantes</taxon>
    </lineage>
</organism>
<evidence type="ECO:0000259" key="2">
    <source>
        <dbReference type="SMART" id="SM00666"/>
    </source>
</evidence>
<proteinExistence type="predicted"/>
<comment type="caution">
    <text evidence="3">The sequence shown here is derived from an EMBL/GenBank/DDBJ whole genome shotgun (WGS) entry which is preliminary data.</text>
</comment>
<gene>
    <name evidence="3" type="ORF">PVAP13_3NG140820</name>
</gene>
<feature type="region of interest" description="Disordered" evidence="1">
    <location>
        <begin position="250"/>
        <end position="269"/>
    </location>
</feature>
<sequence>MFAFRIRSRGRFWGRMMKRPAVSCAGLCYSAIFLSACSASACLRRARVEWSRTMAEVEDAVGAPPTTESEGTTTDDEHLSPTCACGGGGRRGGRIKILCSFGGRIVPRPHDGVLKYVGGETRVLAVPRSTPFREMKKKVEEMFKTEVAAIKYQLLSLAEDLDVLVSVTCDEDLVHMLEEYDRLEAKRSPTASPRFRVYVSAPQPAGPLLSAAAPARHAGLSRLHPQHHHHHQHQHHHFQTERYVATVPVSPDGSPPFPAQPHGAVSAGNSPRANAVYGAEPPAVFGLGMQRVRSTPTLGALDAAAQHLQQHAADGGGVPGYVGGSPTHAGGAGRLLLHSNSFHQYQHQYAQAPTPAPAPHHAGRYDARGCVRVGNYLAPMAPPSRPVSRGGLAPHSEMVTPKKSAIVWD</sequence>
<feature type="domain" description="PB1" evidence="2">
    <location>
        <begin position="109"/>
        <end position="200"/>
    </location>
</feature>
<dbReference type="InterPro" id="IPR053198">
    <property type="entry name" value="Gynoecium_Dev_Regulator"/>
</dbReference>
<dbReference type="PANTHER" id="PTHR31066:SF91">
    <property type="entry name" value="OS05G0427100 PROTEIN"/>
    <property type="match status" value="1"/>
</dbReference>
<accession>A0A8T0UAQ5</accession>
<evidence type="ECO:0000313" key="3">
    <source>
        <dbReference type="EMBL" id="KAG2619128.1"/>
    </source>
</evidence>
<dbReference type="PANTHER" id="PTHR31066">
    <property type="entry name" value="OS05G0427100 PROTEIN-RELATED"/>
    <property type="match status" value="1"/>
</dbReference>
<keyword evidence="4" id="KW-1185">Reference proteome</keyword>